<evidence type="ECO:0000313" key="2">
    <source>
        <dbReference type="Proteomes" id="UP000237632"/>
    </source>
</evidence>
<evidence type="ECO:0000313" key="1">
    <source>
        <dbReference type="EMBL" id="PRH40408.1"/>
    </source>
</evidence>
<name>A0AA45BCB4_BURVI</name>
<dbReference type="EMBL" id="PVHK01000156">
    <property type="protein sequence ID" value="PRH40408.1"/>
    <property type="molecule type" value="Genomic_DNA"/>
</dbReference>
<reference evidence="1 2" key="1">
    <citation type="submission" date="2018-03" db="EMBL/GenBank/DDBJ databases">
        <authorList>
            <person name="Nguyen K."/>
            <person name="Fouts D."/>
            <person name="Sutton G."/>
        </authorList>
    </citation>
    <scope>NUCLEOTIDE SEQUENCE [LARGE SCALE GENOMIC DNA]</scope>
    <source>
        <strain evidence="1 2">AU3578</strain>
    </source>
</reference>
<dbReference type="AlphaFoldDB" id="A0AA45BCB4"/>
<organism evidence="1 2">
    <name type="scientific">Burkholderia vietnamiensis</name>
    <dbReference type="NCBI Taxonomy" id="60552"/>
    <lineage>
        <taxon>Bacteria</taxon>
        <taxon>Pseudomonadati</taxon>
        <taxon>Pseudomonadota</taxon>
        <taxon>Betaproteobacteria</taxon>
        <taxon>Burkholderiales</taxon>
        <taxon>Burkholderiaceae</taxon>
        <taxon>Burkholderia</taxon>
        <taxon>Burkholderia cepacia complex</taxon>
    </lineage>
</organism>
<protein>
    <submittedName>
        <fullName evidence="1">Uncharacterized protein</fullName>
    </submittedName>
</protein>
<dbReference type="RefSeq" id="WP_059896805.1">
    <property type="nucleotide sequence ID" value="NZ_LPCP01000084.1"/>
</dbReference>
<sequence>MTESKTFLPVATEQPSDYKAFDLSDEQMNSLRDTSLTRLLLRTVRALSLLGEAAAGYVAASLAAGKPVDRFDVNLPVLCADRVEHVVQYALDGLSEAAQAKYLLDDIEFMFTVNRDKLYQATRSHVPDDSELHELRRALISKAP</sequence>
<gene>
    <name evidence="1" type="ORF">C6T65_20965</name>
</gene>
<proteinExistence type="predicted"/>
<accession>A0AA45BCB4</accession>
<comment type="caution">
    <text evidence="1">The sequence shown here is derived from an EMBL/GenBank/DDBJ whole genome shotgun (WGS) entry which is preliminary data.</text>
</comment>
<dbReference type="Proteomes" id="UP000237632">
    <property type="component" value="Unassembled WGS sequence"/>
</dbReference>